<dbReference type="GO" id="GO:0006285">
    <property type="term" value="P:base-excision repair, AP site formation"/>
    <property type="evidence" value="ECO:0007669"/>
    <property type="project" value="TreeGrafter"/>
</dbReference>
<sequence length="131" mass="14725">MWKKAEKALLKDKYLGVLIKKYGSCKIKPRAKEHYFEDLVDAITGQQLSGKAAKTIFERVKAKCGGKITPDKLKGFTTEELRKCGLSYAKCSYVKDLASRVLSKELKVTKLDKLPDEEVMKELIAVKGIGR</sequence>
<comment type="caution">
    <text evidence="6">The sequence shown here is derived from an EMBL/GenBank/DDBJ whole genome shotgun (WGS) entry which is preliminary data.</text>
</comment>
<dbReference type="PANTHER" id="PTHR43003:SF5">
    <property type="entry name" value="DNA-3-METHYLADENINE GLYCOSYLASE"/>
    <property type="match status" value="1"/>
</dbReference>
<proteinExistence type="predicted"/>
<dbReference type="CDD" id="cd00056">
    <property type="entry name" value="ENDO3c"/>
    <property type="match status" value="1"/>
</dbReference>
<accession>A0A1F8AW16</accession>
<dbReference type="AlphaFoldDB" id="A0A1F8AW16"/>
<dbReference type="EMBL" id="MGGX01000015">
    <property type="protein sequence ID" value="OGM55916.1"/>
    <property type="molecule type" value="Genomic_DNA"/>
</dbReference>
<evidence type="ECO:0000313" key="7">
    <source>
        <dbReference type="Proteomes" id="UP000177794"/>
    </source>
</evidence>
<evidence type="ECO:0000313" key="6">
    <source>
        <dbReference type="EMBL" id="OGM55916.1"/>
    </source>
</evidence>
<dbReference type="GO" id="GO:0032131">
    <property type="term" value="F:alkylated DNA binding"/>
    <property type="evidence" value="ECO:0007669"/>
    <property type="project" value="TreeGrafter"/>
</dbReference>
<protein>
    <recommendedName>
        <fullName evidence="2">DNA-3-methyladenine glycosylase II</fullName>
        <ecNumber evidence="2">3.2.2.21</ecNumber>
    </recommendedName>
</protein>
<dbReference type="SUPFAM" id="SSF48150">
    <property type="entry name" value="DNA-glycosylase"/>
    <property type="match status" value="1"/>
</dbReference>
<evidence type="ECO:0000256" key="3">
    <source>
        <dbReference type="ARBA" id="ARBA00022763"/>
    </source>
</evidence>
<dbReference type="InterPro" id="IPR051912">
    <property type="entry name" value="Alkylbase_DNA_Glycosylase/TA"/>
</dbReference>
<keyword evidence="4" id="KW-0234">DNA repair</keyword>
<dbReference type="Proteomes" id="UP000177794">
    <property type="component" value="Unassembled WGS sequence"/>
</dbReference>
<gene>
    <name evidence="6" type="ORF">A3E15_00130</name>
</gene>
<organism evidence="6 7">
    <name type="scientific">Candidatus Woesebacteria bacterium RIFCSPHIGHO2_12_FULL_42_9</name>
    <dbReference type="NCBI Taxonomy" id="1802511"/>
    <lineage>
        <taxon>Bacteria</taxon>
        <taxon>Candidatus Woeseibacteriota</taxon>
    </lineage>
</organism>
<keyword evidence="3" id="KW-0227">DNA damage</keyword>
<feature type="domain" description="HhH-GPD" evidence="5">
    <location>
        <begin position="40"/>
        <end position="109"/>
    </location>
</feature>
<evidence type="ECO:0000256" key="1">
    <source>
        <dbReference type="ARBA" id="ARBA00000086"/>
    </source>
</evidence>
<comment type="catalytic activity">
    <reaction evidence="1">
        <text>Hydrolysis of alkylated DNA, releasing 3-methyladenine, 3-methylguanine, 7-methylguanine and 7-methyladenine.</text>
        <dbReference type="EC" id="3.2.2.21"/>
    </reaction>
</comment>
<dbReference type="EC" id="3.2.2.21" evidence="2"/>
<name>A0A1F8AW16_9BACT</name>
<evidence type="ECO:0000256" key="4">
    <source>
        <dbReference type="ARBA" id="ARBA00023204"/>
    </source>
</evidence>
<dbReference type="Gene3D" id="1.10.340.30">
    <property type="entry name" value="Hypothetical protein, domain 2"/>
    <property type="match status" value="1"/>
</dbReference>
<reference evidence="6 7" key="1">
    <citation type="journal article" date="2016" name="Nat. Commun.">
        <title>Thousands of microbial genomes shed light on interconnected biogeochemical processes in an aquifer system.</title>
        <authorList>
            <person name="Anantharaman K."/>
            <person name="Brown C.T."/>
            <person name="Hug L.A."/>
            <person name="Sharon I."/>
            <person name="Castelle C.J."/>
            <person name="Probst A.J."/>
            <person name="Thomas B.C."/>
            <person name="Singh A."/>
            <person name="Wilkins M.J."/>
            <person name="Karaoz U."/>
            <person name="Brodie E.L."/>
            <person name="Williams K.H."/>
            <person name="Hubbard S.S."/>
            <person name="Banfield J.F."/>
        </authorList>
    </citation>
    <scope>NUCLEOTIDE SEQUENCE [LARGE SCALE GENOMIC DNA]</scope>
</reference>
<evidence type="ECO:0000256" key="2">
    <source>
        <dbReference type="ARBA" id="ARBA00012000"/>
    </source>
</evidence>
<evidence type="ECO:0000259" key="5">
    <source>
        <dbReference type="Pfam" id="PF00730"/>
    </source>
</evidence>
<dbReference type="InterPro" id="IPR011257">
    <property type="entry name" value="DNA_glycosylase"/>
</dbReference>
<dbReference type="Pfam" id="PF00730">
    <property type="entry name" value="HhH-GPD"/>
    <property type="match status" value="1"/>
</dbReference>
<dbReference type="PANTHER" id="PTHR43003">
    <property type="entry name" value="DNA-3-METHYLADENINE GLYCOSYLASE"/>
    <property type="match status" value="1"/>
</dbReference>
<dbReference type="STRING" id="1802511.A3E15_00130"/>
<dbReference type="GO" id="GO:0008725">
    <property type="term" value="F:DNA-3-methyladenine glycosylase activity"/>
    <property type="evidence" value="ECO:0007669"/>
    <property type="project" value="TreeGrafter"/>
</dbReference>
<dbReference type="InterPro" id="IPR003265">
    <property type="entry name" value="HhH-GPD_domain"/>
</dbReference>
<dbReference type="GO" id="GO:0005737">
    <property type="term" value="C:cytoplasm"/>
    <property type="evidence" value="ECO:0007669"/>
    <property type="project" value="TreeGrafter"/>
</dbReference>
<dbReference type="GO" id="GO:0032993">
    <property type="term" value="C:protein-DNA complex"/>
    <property type="evidence" value="ECO:0007669"/>
    <property type="project" value="TreeGrafter"/>
</dbReference>
<dbReference type="GO" id="GO:0043916">
    <property type="term" value="F:DNA-7-methylguanine glycosylase activity"/>
    <property type="evidence" value="ECO:0007669"/>
    <property type="project" value="TreeGrafter"/>
</dbReference>
<dbReference type="GO" id="GO:0006307">
    <property type="term" value="P:DNA alkylation repair"/>
    <property type="evidence" value="ECO:0007669"/>
    <property type="project" value="TreeGrafter"/>
</dbReference>